<gene>
    <name evidence="1" type="ORF">GMST_05050</name>
</gene>
<dbReference type="EMBL" id="BLXX01000001">
    <property type="protein sequence ID" value="GFO58180.1"/>
    <property type="molecule type" value="Genomic_DNA"/>
</dbReference>
<keyword evidence="2" id="KW-1185">Reference proteome</keyword>
<accession>A0A6V8MDW7</accession>
<dbReference type="Proteomes" id="UP000556026">
    <property type="component" value="Unassembled WGS sequence"/>
</dbReference>
<evidence type="ECO:0000313" key="1">
    <source>
        <dbReference type="EMBL" id="GFO58180.1"/>
    </source>
</evidence>
<dbReference type="AlphaFoldDB" id="A0A6V8MDW7"/>
<evidence type="ECO:0000313" key="2">
    <source>
        <dbReference type="Proteomes" id="UP000556026"/>
    </source>
</evidence>
<comment type="caution">
    <text evidence="1">The sequence shown here is derived from an EMBL/GenBank/DDBJ whole genome shotgun (WGS) entry which is preliminary data.</text>
</comment>
<organism evidence="1 2">
    <name type="scientific">Geomonas silvestris</name>
    <dbReference type="NCBI Taxonomy" id="2740184"/>
    <lineage>
        <taxon>Bacteria</taxon>
        <taxon>Pseudomonadati</taxon>
        <taxon>Thermodesulfobacteriota</taxon>
        <taxon>Desulfuromonadia</taxon>
        <taxon>Geobacterales</taxon>
        <taxon>Geobacteraceae</taxon>
        <taxon>Geomonas</taxon>
    </lineage>
</organism>
<proteinExistence type="predicted"/>
<reference evidence="2" key="1">
    <citation type="submission" date="2020-06" db="EMBL/GenBank/DDBJ databases">
        <title>Draft genomic sequence of Geomonas sp. Red330.</title>
        <authorList>
            <person name="Itoh H."/>
            <person name="Zhenxing X."/>
            <person name="Ushijima N."/>
            <person name="Masuda Y."/>
            <person name="Shiratori Y."/>
            <person name="Senoo K."/>
        </authorList>
    </citation>
    <scope>NUCLEOTIDE SEQUENCE [LARGE SCALE GENOMIC DNA]</scope>
    <source>
        <strain evidence="2">Red330</strain>
    </source>
</reference>
<name>A0A6V8MDW7_9BACT</name>
<protein>
    <submittedName>
        <fullName evidence="1">Uncharacterized protein</fullName>
    </submittedName>
</protein>
<sequence length="85" mass="9361">MINKDIPLGSIFPSMGLVIQFHHSEDSKVGGRTYHKVNVLLVHLVQGAGTPTVGQPLRRFDEIAETDLSKDPVVVGQSLFEHPEE</sequence>